<keyword evidence="3" id="KW-1185">Reference proteome</keyword>
<reference evidence="2" key="1">
    <citation type="submission" date="2021-01" db="EMBL/GenBank/DDBJ databases">
        <authorList>
            <consortium name="Genoscope - CEA"/>
            <person name="William W."/>
        </authorList>
    </citation>
    <scope>NUCLEOTIDE SEQUENCE</scope>
</reference>
<dbReference type="Proteomes" id="UP000683925">
    <property type="component" value="Unassembled WGS sequence"/>
</dbReference>
<name>A0A8S1TDI7_PAROT</name>
<evidence type="ECO:0000313" key="3">
    <source>
        <dbReference type="Proteomes" id="UP000683925"/>
    </source>
</evidence>
<sequence length="472" mass="56787">MDNNFIELQPLLYTNTESRTPSVSRVCVSHKKEIIMIDMDSQKKKIEDRFVCVNCISDNPQIKYQTIEDVNKQWIDYNLQSEDRLQQYQKEIRCKRYDLSNQIAQMRKNYNQKLNEISDKLIQEQFFSIIKKKLQLNREDFIISFRGRTIYQQNQDNQFIRINLIRQKILMLNTLIQLNYLFILNLSTILNTYKNTFDNKSKQFKKYCDLKKLEADLIKLTEMYNNLEIEKINLLNQMTQQLDKNQQEYQIVLQQKQDQSIFNFILKIKMKLMSQLSNYNQQKKKLKYQRIIGLKRIGGFIFEKQHKEEILKIESHKNNEIEAQNRKFYKKENEFQGLKSQIDQIKEEQLELEKVLQSFNQSNSRHNNTQKHYYFQILIRVQSANQQKGEKLLKVVVVIVFVNKQFQKMGEQFLHSNYVVDHVLLLELDLEISQQRLIKIQGLGASIKLNEEQIVFNTCKWQSLLSPQQRYK</sequence>
<keyword evidence="1" id="KW-0175">Coiled coil</keyword>
<dbReference type="EMBL" id="CAJJDP010000025">
    <property type="protein sequence ID" value="CAD8151285.1"/>
    <property type="molecule type" value="Genomic_DNA"/>
</dbReference>
<dbReference type="AlphaFoldDB" id="A0A8S1TDI7"/>
<evidence type="ECO:0000313" key="2">
    <source>
        <dbReference type="EMBL" id="CAD8151285.1"/>
    </source>
</evidence>
<feature type="coiled-coil region" evidence="1">
    <location>
        <begin position="210"/>
        <end position="289"/>
    </location>
</feature>
<comment type="caution">
    <text evidence="2">The sequence shown here is derived from an EMBL/GenBank/DDBJ whole genome shotgun (WGS) entry which is preliminary data.</text>
</comment>
<protein>
    <submittedName>
        <fullName evidence="2">Uncharacterized protein</fullName>
    </submittedName>
</protein>
<accession>A0A8S1TDI7</accession>
<gene>
    <name evidence="2" type="ORF">POCTA_138.1.T0250012</name>
</gene>
<feature type="coiled-coil region" evidence="1">
    <location>
        <begin position="328"/>
        <end position="362"/>
    </location>
</feature>
<evidence type="ECO:0000256" key="1">
    <source>
        <dbReference type="SAM" id="Coils"/>
    </source>
</evidence>
<proteinExistence type="predicted"/>
<organism evidence="2 3">
    <name type="scientific">Paramecium octaurelia</name>
    <dbReference type="NCBI Taxonomy" id="43137"/>
    <lineage>
        <taxon>Eukaryota</taxon>
        <taxon>Sar</taxon>
        <taxon>Alveolata</taxon>
        <taxon>Ciliophora</taxon>
        <taxon>Intramacronucleata</taxon>
        <taxon>Oligohymenophorea</taxon>
        <taxon>Peniculida</taxon>
        <taxon>Parameciidae</taxon>
        <taxon>Paramecium</taxon>
    </lineage>
</organism>